<dbReference type="GO" id="GO:0004350">
    <property type="term" value="F:glutamate-5-semialdehyde dehydrogenase activity"/>
    <property type="evidence" value="ECO:0007669"/>
    <property type="project" value="UniProtKB-UniRule"/>
</dbReference>
<feature type="domain" description="Aldehyde dehydrogenase" evidence="8">
    <location>
        <begin position="9"/>
        <end position="302"/>
    </location>
</feature>
<dbReference type="NCBIfam" id="NF001221">
    <property type="entry name" value="PRK00197.1"/>
    <property type="match status" value="1"/>
</dbReference>
<dbReference type="PROSITE" id="PS01223">
    <property type="entry name" value="PROA"/>
    <property type="match status" value="1"/>
</dbReference>
<evidence type="ECO:0000256" key="5">
    <source>
        <dbReference type="ARBA" id="ARBA00023002"/>
    </source>
</evidence>
<dbReference type="InterPro" id="IPR000965">
    <property type="entry name" value="GPR_dom"/>
</dbReference>
<dbReference type="PANTHER" id="PTHR11063">
    <property type="entry name" value="GLUTAMATE SEMIALDEHYDE DEHYDROGENASE"/>
    <property type="match status" value="1"/>
</dbReference>
<evidence type="ECO:0000256" key="1">
    <source>
        <dbReference type="ARBA" id="ARBA00004985"/>
    </source>
</evidence>
<dbReference type="SUPFAM" id="SSF53720">
    <property type="entry name" value="ALDH-like"/>
    <property type="match status" value="1"/>
</dbReference>
<keyword evidence="4 7" id="KW-0521">NADP</keyword>
<keyword evidence="2 7" id="KW-0028">Amino-acid biosynthesis</keyword>
<name>K0J7J3_AMPXN</name>
<comment type="pathway">
    <text evidence="1 7">Amino-acid biosynthesis; L-proline biosynthesis; L-glutamate 5-semialdehyde from L-glutamate: step 2/2.</text>
</comment>
<dbReference type="FunFam" id="3.40.309.10:FF:000006">
    <property type="entry name" value="Gamma-glutamyl phosphate reductase"/>
    <property type="match status" value="1"/>
</dbReference>
<feature type="domain" description="Aldehyde dehydrogenase" evidence="8">
    <location>
        <begin position="315"/>
        <end position="377"/>
    </location>
</feature>
<dbReference type="HOGENOM" id="CLU_030231_0_0_9"/>
<organism evidence="9 10">
    <name type="scientific">Amphibacillus xylanus (strain ATCC 51415 / DSM 6626 / JCM 7361 / LMG 17667 / NBRC 15112 / Ep01)</name>
    <dbReference type="NCBI Taxonomy" id="698758"/>
    <lineage>
        <taxon>Bacteria</taxon>
        <taxon>Bacillati</taxon>
        <taxon>Bacillota</taxon>
        <taxon>Bacilli</taxon>
        <taxon>Bacillales</taxon>
        <taxon>Bacillaceae</taxon>
        <taxon>Amphibacillus</taxon>
    </lineage>
</organism>
<sequence length="415" mass="45660">MIGLEQLGQQAKEASIHLSRASTKDRNEGLTLIAKQLLEEQEAILKANEEDLLSAEQNQISKAVMDRIRLTPERIKAISDGLLDLVELPDPIGRELDSWTLENGIQLSKVAVPIGVVGIIYEARPNVTVDAAALCLKSGNAVLLRGSSSAIHSNIAIVKAIRSALEQSNMPINSVQLLEDTSRKTAEQMFKMNKYLDVLIPRGSQRLIDTVIEKSSIPVLETGAGNCHMYVDQSADSSMAIQLVINAKTQRPSVCNAIETVLIHKDWFYSFGKDLIDALKDHHVELRGDQQVVSIDPSIKNATEDDWNTEYLDMILAMKIVNSVEEAIEHINHYGTSHSEAIVTTNPDHAVKFLNEVDAACVYHNASTRFTDGFEFGFGAEIGISTQKLHARGPMGLEALTSTKYKLSGEGQYKK</sequence>
<evidence type="ECO:0000313" key="9">
    <source>
        <dbReference type="EMBL" id="BAM47468.1"/>
    </source>
</evidence>
<dbReference type="Gene3D" id="3.40.605.10">
    <property type="entry name" value="Aldehyde Dehydrogenase, Chain A, domain 1"/>
    <property type="match status" value="1"/>
</dbReference>
<dbReference type="Proteomes" id="UP000006294">
    <property type="component" value="Chromosome"/>
</dbReference>
<dbReference type="STRING" id="698758.AXY_13360"/>
<evidence type="ECO:0000256" key="7">
    <source>
        <dbReference type="HAMAP-Rule" id="MF_00412"/>
    </source>
</evidence>
<evidence type="ECO:0000313" key="10">
    <source>
        <dbReference type="Proteomes" id="UP000006294"/>
    </source>
</evidence>
<dbReference type="PATRIC" id="fig|698758.3.peg.1334"/>
<keyword evidence="10" id="KW-1185">Reference proteome</keyword>
<keyword evidence="5 7" id="KW-0560">Oxidoreductase</keyword>
<proteinExistence type="inferred from homology"/>
<accession>K0J7J3</accession>
<dbReference type="OrthoDB" id="9809970at2"/>
<evidence type="ECO:0000256" key="3">
    <source>
        <dbReference type="ARBA" id="ARBA00022650"/>
    </source>
</evidence>
<dbReference type="EMBL" id="AP012050">
    <property type="protein sequence ID" value="BAM47468.1"/>
    <property type="molecule type" value="Genomic_DNA"/>
</dbReference>
<dbReference type="NCBIfam" id="TIGR00407">
    <property type="entry name" value="proA"/>
    <property type="match status" value="1"/>
</dbReference>
<dbReference type="InterPro" id="IPR012134">
    <property type="entry name" value="Glu-5-SA_DH"/>
</dbReference>
<dbReference type="PANTHER" id="PTHR11063:SF8">
    <property type="entry name" value="DELTA-1-PYRROLINE-5-CARBOXYLATE SYNTHASE"/>
    <property type="match status" value="1"/>
</dbReference>
<comment type="similarity">
    <text evidence="7">Belongs to the gamma-glutamyl phosphate reductase family.</text>
</comment>
<dbReference type="InterPro" id="IPR016161">
    <property type="entry name" value="Ald_DH/histidinol_DH"/>
</dbReference>
<comment type="subcellular location">
    <subcellularLocation>
        <location evidence="7">Cytoplasm</location>
    </subcellularLocation>
</comment>
<dbReference type="AlphaFoldDB" id="K0J7J3"/>
<dbReference type="Gene3D" id="3.40.309.10">
    <property type="entry name" value="Aldehyde Dehydrogenase, Chain A, domain 2"/>
    <property type="match status" value="1"/>
</dbReference>
<evidence type="ECO:0000259" key="8">
    <source>
        <dbReference type="Pfam" id="PF00171"/>
    </source>
</evidence>
<dbReference type="InterPro" id="IPR015590">
    <property type="entry name" value="Aldehyde_DH_dom"/>
</dbReference>
<evidence type="ECO:0000256" key="4">
    <source>
        <dbReference type="ARBA" id="ARBA00022857"/>
    </source>
</evidence>
<dbReference type="HAMAP" id="MF_00412">
    <property type="entry name" value="ProA"/>
    <property type="match status" value="1"/>
</dbReference>
<protein>
    <recommendedName>
        <fullName evidence="7">Gamma-glutamyl phosphate reductase</fullName>
        <shortName evidence="7">GPR</shortName>
        <ecNumber evidence="7">1.2.1.41</ecNumber>
    </recommendedName>
    <alternativeName>
        <fullName evidence="7">Glutamate-5-semialdehyde dehydrogenase</fullName>
    </alternativeName>
    <alternativeName>
        <fullName evidence="7">Glutamyl-gamma-semialdehyde dehydrogenase</fullName>
        <shortName evidence="7">GSA dehydrogenase</shortName>
    </alternativeName>
</protein>
<dbReference type="CDD" id="cd07079">
    <property type="entry name" value="ALDH_F18-19_ProA-GPR"/>
    <property type="match status" value="1"/>
</dbReference>
<dbReference type="InterPro" id="IPR020593">
    <property type="entry name" value="G-glutamylP_reductase_CS"/>
</dbReference>
<reference evidence="9 10" key="1">
    <citation type="submission" date="2011-01" db="EMBL/GenBank/DDBJ databases">
        <title>Whole genome sequence of Amphibacillus xylinus NBRC 15112.</title>
        <authorList>
            <person name="Nakazawa H."/>
            <person name="Katano Y."/>
            <person name="Nakamura S."/>
            <person name="Sasagawa M."/>
            <person name="Fukada J."/>
            <person name="Arai T."/>
            <person name="Sasakura N."/>
            <person name="Mochizuki D."/>
            <person name="Hosoyama A."/>
            <person name="Harada K."/>
            <person name="Horikawa H."/>
            <person name="Kato Y."/>
            <person name="Harada T."/>
            <person name="Sasaki K."/>
            <person name="Sekiguchi M."/>
            <person name="Hodoyama M."/>
            <person name="Nishiko R."/>
            <person name="Narita H."/>
            <person name="Hanamaki A."/>
            <person name="Hata C."/>
            <person name="Konno Y."/>
            <person name="Niimura Y."/>
            <person name="Yamazaki S."/>
            <person name="Fujita N."/>
        </authorList>
    </citation>
    <scope>NUCLEOTIDE SEQUENCE [LARGE SCALE GENOMIC DNA]</scope>
    <source>
        <strain evidence="10">ATCC 51415 / DSM 6626 / JCM 7361 / LMG 17667 / NBRC 15112 / Ep01</strain>
    </source>
</reference>
<dbReference type="InterPro" id="IPR016163">
    <property type="entry name" value="Ald_DH_C"/>
</dbReference>
<comment type="function">
    <text evidence="7">Catalyzes the NADPH-dependent reduction of L-glutamate 5-phosphate into L-glutamate 5-semialdehyde and phosphate. The product spontaneously undergoes cyclization to form 1-pyrroline-5-carboxylate.</text>
</comment>
<dbReference type="RefSeq" id="WP_015010072.1">
    <property type="nucleotide sequence ID" value="NC_018704.1"/>
</dbReference>
<evidence type="ECO:0000256" key="2">
    <source>
        <dbReference type="ARBA" id="ARBA00022605"/>
    </source>
</evidence>
<dbReference type="InterPro" id="IPR016162">
    <property type="entry name" value="Ald_DH_N"/>
</dbReference>
<dbReference type="Pfam" id="PF00171">
    <property type="entry name" value="Aldedh"/>
    <property type="match status" value="2"/>
</dbReference>
<comment type="catalytic activity">
    <reaction evidence="6 7">
        <text>L-glutamate 5-semialdehyde + phosphate + NADP(+) = L-glutamyl 5-phosphate + NADPH + H(+)</text>
        <dbReference type="Rhea" id="RHEA:19541"/>
        <dbReference type="ChEBI" id="CHEBI:15378"/>
        <dbReference type="ChEBI" id="CHEBI:43474"/>
        <dbReference type="ChEBI" id="CHEBI:57783"/>
        <dbReference type="ChEBI" id="CHEBI:58066"/>
        <dbReference type="ChEBI" id="CHEBI:58274"/>
        <dbReference type="ChEBI" id="CHEBI:58349"/>
        <dbReference type="EC" id="1.2.1.41"/>
    </reaction>
</comment>
<dbReference type="PIRSF" id="PIRSF000151">
    <property type="entry name" value="GPR"/>
    <property type="match status" value="1"/>
</dbReference>
<dbReference type="GO" id="GO:0050661">
    <property type="term" value="F:NADP binding"/>
    <property type="evidence" value="ECO:0007669"/>
    <property type="project" value="InterPro"/>
</dbReference>
<keyword evidence="7" id="KW-0963">Cytoplasm</keyword>
<dbReference type="GO" id="GO:0055129">
    <property type="term" value="P:L-proline biosynthetic process"/>
    <property type="evidence" value="ECO:0007669"/>
    <property type="project" value="UniProtKB-UniRule"/>
</dbReference>
<dbReference type="GO" id="GO:0005737">
    <property type="term" value="C:cytoplasm"/>
    <property type="evidence" value="ECO:0007669"/>
    <property type="project" value="UniProtKB-SubCell"/>
</dbReference>
<keyword evidence="3 7" id="KW-0641">Proline biosynthesis</keyword>
<dbReference type="EC" id="1.2.1.41" evidence="7"/>
<gene>
    <name evidence="7 9" type="primary">proA</name>
    <name evidence="9" type="ordered locus">AXY_13360</name>
</gene>
<dbReference type="KEGG" id="axl:AXY_13360"/>
<evidence type="ECO:0000256" key="6">
    <source>
        <dbReference type="ARBA" id="ARBA00049024"/>
    </source>
</evidence>
<dbReference type="UniPathway" id="UPA00098">
    <property type="reaction ID" value="UER00360"/>
</dbReference>
<dbReference type="eggNOG" id="COG0014">
    <property type="taxonomic scope" value="Bacteria"/>
</dbReference>